<feature type="compositionally biased region" description="Polar residues" evidence="1">
    <location>
        <begin position="22"/>
        <end position="41"/>
    </location>
</feature>
<protein>
    <submittedName>
        <fullName evidence="2">Uncharacterized protein</fullName>
    </submittedName>
</protein>
<evidence type="ECO:0000256" key="1">
    <source>
        <dbReference type="SAM" id="MobiDB-lite"/>
    </source>
</evidence>
<feature type="region of interest" description="Disordered" evidence="1">
    <location>
        <begin position="1"/>
        <end position="116"/>
    </location>
</feature>
<name>A0A8A1MBF8_AJECA</name>
<evidence type="ECO:0000313" key="2">
    <source>
        <dbReference type="EMBL" id="QSS62550.1"/>
    </source>
</evidence>
<proteinExistence type="predicted"/>
<dbReference type="EMBL" id="CP069112">
    <property type="protein sequence ID" value="QSS62550.1"/>
    <property type="molecule type" value="Genomic_DNA"/>
</dbReference>
<accession>A0A8A1MBF8</accession>
<gene>
    <name evidence="2" type="ORF">I7I51_02288</name>
</gene>
<organism evidence="2 3">
    <name type="scientific">Ajellomyces capsulatus</name>
    <name type="common">Darling's disease fungus</name>
    <name type="synonym">Histoplasma capsulatum</name>
    <dbReference type="NCBI Taxonomy" id="5037"/>
    <lineage>
        <taxon>Eukaryota</taxon>
        <taxon>Fungi</taxon>
        <taxon>Dikarya</taxon>
        <taxon>Ascomycota</taxon>
        <taxon>Pezizomycotina</taxon>
        <taxon>Eurotiomycetes</taxon>
        <taxon>Eurotiomycetidae</taxon>
        <taxon>Onygenales</taxon>
        <taxon>Ajellomycetaceae</taxon>
        <taxon>Histoplasma</taxon>
    </lineage>
</organism>
<sequence>MPLSDTSSVILRRNGVRKTTEEQMTTAQRDAMFQSSANMASSVEPAPLHRSQRIKDLEAKKNNQSRIMQNVVPHTDRTSHSKGKPKRQESRYRNPPPQVTTTGIRKSRVTKRSNSSRVALQCAKGIIRFILLSVDISAIPPLVIGLTLAGSNAPEEMPP</sequence>
<dbReference type="VEuPathDB" id="FungiDB:I7I51_02288"/>
<dbReference type="AlphaFoldDB" id="A0A8A1MBF8"/>
<evidence type="ECO:0000313" key="3">
    <source>
        <dbReference type="Proteomes" id="UP000663671"/>
    </source>
</evidence>
<reference evidence="2" key="1">
    <citation type="submission" date="2021-01" db="EMBL/GenBank/DDBJ databases">
        <title>Chromosome-level genome assembly of a human fungal pathogen reveals clustering of transcriptionally co-regulated genes.</title>
        <authorList>
            <person name="Voorhies M."/>
            <person name="Cohen S."/>
            <person name="Shea T.P."/>
            <person name="Petrus S."/>
            <person name="Munoz J.F."/>
            <person name="Poplawski S."/>
            <person name="Goldman W.E."/>
            <person name="Michael T."/>
            <person name="Cuomo C.A."/>
            <person name="Sil A."/>
            <person name="Beyhan S."/>
        </authorList>
    </citation>
    <scope>NUCLEOTIDE SEQUENCE</scope>
    <source>
        <strain evidence="2">WU24</strain>
    </source>
</reference>
<dbReference type="Proteomes" id="UP000663671">
    <property type="component" value="Chromosome 7"/>
</dbReference>